<evidence type="ECO:0000313" key="1">
    <source>
        <dbReference type="EMBL" id="CAB4199825.1"/>
    </source>
</evidence>
<sequence length="66" mass="7294">MKYPGENKITLNSDALMAMLSESLNDVQDITHNEVRVLGVSRSGYGSDLEFVITTDDFTNTPKENA</sequence>
<organism evidence="1">
    <name type="scientific">uncultured Caudovirales phage</name>
    <dbReference type="NCBI Taxonomy" id="2100421"/>
    <lineage>
        <taxon>Viruses</taxon>
        <taxon>Duplodnaviria</taxon>
        <taxon>Heunggongvirae</taxon>
        <taxon>Uroviricota</taxon>
        <taxon>Caudoviricetes</taxon>
        <taxon>Peduoviridae</taxon>
        <taxon>Maltschvirus</taxon>
        <taxon>Maltschvirus maltsch</taxon>
    </lineage>
</organism>
<name>A0A6J5S2S7_9CAUD</name>
<reference evidence="1" key="1">
    <citation type="submission" date="2020-05" db="EMBL/GenBank/DDBJ databases">
        <authorList>
            <person name="Chiriac C."/>
            <person name="Salcher M."/>
            <person name="Ghai R."/>
            <person name="Kavagutti S V."/>
        </authorList>
    </citation>
    <scope>NUCLEOTIDE SEQUENCE</scope>
</reference>
<protein>
    <submittedName>
        <fullName evidence="1">Uncharacterized protein</fullName>
    </submittedName>
</protein>
<accession>A0A6J5S2S7</accession>
<proteinExistence type="predicted"/>
<gene>
    <name evidence="1" type="ORF">UFOVP1356_10</name>
</gene>
<dbReference type="EMBL" id="LR797294">
    <property type="protein sequence ID" value="CAB4199825.1"/>
    <property type="molecule type" value="Genomic_DNA"/>
</dbReference>